<dbReference type="RefSeq" id="WP_169383092.1">
    <property type="nucleotide sequence ID" value="NZ_JAAXLA010000039.1"/>
</dbReference>
<organism evidence="5 6">
    <name type="scientific">Pseudonocardia acidicola</name>
    <dbReference type="NCBI Taxonomy" id="2724939"/>
    <lineage>
        <taxon>Bacteria</taxon>
        <taxon>Bacillati</taxon>
        <taxon>Actinomycetota</taxon>
        <taxon>Actinomycetes</taxon>
        <taxon>Pseudonocardiales</taxon>
        <taxon>Pseudonocardiaceae</taxon>
        <taxon>Pseudonocardia</taxon>
    </lineage>
</organism>
<dbReference type="SMART" id="SM01012">
    <property type="entry name" value="ANTAR"/>
    <property type="match status" value="1"/>
</dbReference>
<dbReference type="PROSITE" id="PS50921">
    <property type="entry name" value="ANTAR"/>
    <property type="match status" value="1"/>
</dbReference>
<proteinExistence type="predicted"/>
<name>A0ABX1SH62_9PSEU</name>
<dbReference type="Proteomes" id="UP000820669">
    <property type="component" value="Unassembled WGS sequence"/>
</dbReference>
<accession>A0ABX1SH62</accession>
<reference evidence="5 6" key="1">
    <citation type="submission" date="2020-04" db="EMBL/GenBank/DDBJ databases">
        <authorList>
            <person name="Klaysubun C."/>
            <person name="Duangmal K."/>
            <person name="Lipun K."/>
        </authorList>
    </citation>
    <scope>NUCLEOTIDE SEQUENCE [LARGE SCALE GENOMIC DNA]</scope>
    <source>
        <strain evidence="5 6">K10HN5</strain>
    </source>
</reference>
<dbReference type="Gene3D" id="3.30.450.40">
    <property type="match status" value="1"/>
</dbReference>
<dbReference type="InterPro" id="IPR036388">
    <property type="entry name" value="WH-like_DNA-bd_sf"/>
</dbReference>
<evidence type="ECO:0000313" key="6">
    <source>
        <dbReference type="Proteomes" id="UP000820669"/>
    </source>
</evidence>
<evidence type="ECO:0000313" key="5">
    <source>
        <dbReference type="EMBL" id="NMH99604.1"/>
    </source>
</evidence>
<evidence type="ECO:0000259" key="4">
    <source>
        <dbReference type="PROSITE" id="PS50921"/>
    </source>
</evidence>
<keyword evidence="6" id="KW-1185">Reference proteome</keyword>
<dbReference type="Pfam" id="PF03861">
    <property type="entry name" value="ANTAR"/>
    <property type="match status" value="1"/>
</dbReference>
<dbReference type="InterPro" id="IPR005561">
    <property type="entry name" value="ANTAR"/>
</dbReference>
<dbReference type="SUPFAM" id="SSF52172">
    <property type="entry name" value="CheY-like"/>
    <property type="match status" value="1"/>
</dbReference>
<dbReference type="InterPro" id="IPR011006">
    <property type="entry name" value="CheY-like_superfamily"/>
</dbReference>
<comment type="caution">
    <text evidence="5">The sequence shown here is derived from an EMBL/GenBank/DDBJ whole genome shotgun (WGS) entry which is preliminary data.</text>
</comment>
<dbReference type="EMBL" id="JAAXLA010000039">
    <property type="protein sequence ID" value="NMH99604.1"/>
    <property type="molecule type" value="Genomic_DNA"/>
</dbReference>
<dbReference type="Gene3D" id="1.10.10.10">
    <property type="entry name" value="Winged helix-like DNA-binding domain superfamily/Winged helix DNA-binding domain"/>
    <property type="match status" value="1"/>
</dbReference>
<feature type="region of interest" description="Disordered" evidence="3">
    <location>
        <begin position="209"/>
        <end position="247"/>
    </location>
</feature>
<keyword evidence="1" id="KW-0805">Transcription regulation</keyword>
<evidence type="ECO:0000256" key="1">
    <source>
        <dbReference type="ARBA" id="ARBA00023015"/>
    </source>
</evidence>
<sequence>MEQVQFGDRLLELLMSSLAAALPGCAGVGLSVAPNPGTGRCAGASGVAAELDAAQWAAGDGPVVEAAGADGAVTTDDLGSDPRWPGFSRPADAGGLAVIAVPGGWDENGPMVLSVYTKQPADPAALAVIDRYEPLLATGLGVVEYCTDELVKADEMIDMMRRRRLIEQAKGMVMGRAGLDAERAFELLVRVSQQQNVKIRDLAAALVQEAPGTPRPTARPGPPPSDAARVARQLWRHLGPGASGRGA</sequence>
<evidence type="ECO:0000256" key="2">
    <source>
        <dbReference type="ARBA" id="ARBA00023163"/>
    </source>
</evidence>
<dbReference type="InterPro" id="IPR029016">
    <property type="entry name" value="GAF-like_dom_sf"/>
</dbReference>
<evidence type="ECO:0000256" key="3">
    <source>
        <dbReference type="SAM" id="MobiDB-lite"/>
    </source>
</evidence>
<feature type="domain" description="ANTAR" evidence="4">
    <location>
        <begin position="146"/>
        <end position="207"/>
    </location>
</feature>
<keyword evidence="2" id="KW-0804">Transcription</keyword>
<feature type="compositionally biased region" description="Pro residues" evidence="3">
    <location>
        <begin position="213"/>
        <end position="225"/>
    </location>
</feature>
<protein>
    <submittedName>
        <fullName evidence="5">ANTAR domain-containing protein</fullName>
    </submittedName>
</protein>
<gene>
    <name evidence="5" type="ORF">HF526_20125</name>
</gene>